<organism evidence="9">
    <name type="scientific">Polytomella piriformis</name>
    <dbReference type="NCBI Taxonomy" id="351366"/>
    <lineage>
        <taxon>Eukaryota</taxon>
        <taxon>Viridiplantae</taxon>
        <taxon>Chlorophyta</taxon>
        <taxon>core chlorophytes</taxon>
        <taxon>Chlorophyceae</taxon>
        <taxon>CS clade</taxon>
        <taxon>Chlamydomonadales</taxon>
        <taxon>Chlamydomonadaceae</taxon>
        <taxon>Polytomella</taxon>
    </lineage>
</organism>
<keyword evidence="6" id="KW-0813">Transport</keyword>
<feature type="transmembrane region" description="Helical" evidence="6">
    <location>
        <begin position="92"/>
        <end position="109"/>
    </location>
</feature>
<dbReference type="GO" id="GO:0008137">
    <property type="term" value="F:NADH dehydrogenase (ubiquinone) activity"/>
    <property type="evidence" value="ECO:0007669"/>
    <property type="project" value="UniProtKB-UniRule"/>
</dbReference>
<reference evidence="9" key="1">
    <citation type="journal article" date="2010" name="Curr. Genet.">
        <title>Evolution of linear mitochondrial DNA in three known lineages of Polytomella.</title>
        <authorList>
            <person name="Smith D.R."/>
            <person name="Hua J."/>
            <person name="Lee R.W."/>
        </authorList>
    </citation>
    <scope>NUCLEOTIDE SEQUENCE</scope>
</reference>
<dbReference type="InterPro" id="IPR001750">
    <property type="entry name" value="ND/Mrp_TM"/>
</dbReference>
<feature type="domain" description="NADH:quinone oxidoreductase/Mrp antiporter transmembrane" evidence="8">
    <location>
        <begin position="112"/>
        <end position="392"/>
    </location>
</feature>
<feature type="transmembrane region" description="Helical" evidence="6">
    <location>
        <begin position="276"/>
        <end position="296"/>
    </location>
</feature>
<keyword evidence="6" id="KW-1133">Transmembrane helix</keyword>
<accession>D0VPT6</accession>
<dbReference type="GO" id="GO:0042773">
    <property type="term" value="P:ATP synthesis coupled electron transport"/>
    <property type="evidence" value="ECO:0007669"/>
    <property type="project" value="InterPro"/>
</dbReference>
<dbReference type="InterPro" id="IPR003918">
    <property type="entry name" value="NADH_UbQ_OxRdtase"/>
</dbReference>
<feature type="transmembrane region" description="Helical" evidence="6">
    <location>
        <begin position="62"/>
        <end position="85"/>
    </location>
</feature>
<keyword evidence="6" id="KW-0472">Membrane</keyword>
<keyword evidence="6" id="KW-0812">Transmembrane</keyword>
<dbReference type="EC" id="7.1.1.2" evidence="1 6"/>
<gene>
    <name evidence="9" type="primary">nad4</name>
</gene>
<feature type="chain" id="PRO_5003017209" description="NADH-ubiquinone oxidoreductase chain 4" evidence="7">
    <location>
        <begin position="24"/>
        <end position="438"/>
    </location>
</feature>
<dbReference type="GeneID" id="8560170"/>
<feature type="transmembrane region" description="Helical" evidence="6">
    <location>
        <begin position="115"/>
        <end position="132"/>
    </location>
</feature>
<proteinExistence type="inferred from homology"/>
<dbReference type="PANTHER" id="PTHR43507">
    <property type="entry name" value="NADH-UBIQUINONE OXIDOREDUCTASE CHAIN 4"/>
    <property type="match status" value="1"/>
</dbReference>
<dbReference type="GO" id="GO:0031966">
    <property type="term" value="C:mitochondrial membrane"/>
    <property type="evidence" value="ECO:0007669"/>
    <property type="project" value="UniProtKB-SubCell"/>
</dbReference>
<evidence type="ECO:0000256" key="2">
    <source>
        <dbReference type="ARBA" id="ARBA00021006"/>
    </source>
</evidence>
<protein>
    <recommendedName>
        <fullName evidence="2 6">NADH-ubiquinone oxidoreductase chain 4</fullName>
        <ecNumber evidence="1 6">7.1.1.2</ecNumber>
    </recommendedName>
</protein>
<evidence type="ECO:0000256" key="6">
    <source>
        <dbReference type="RuleBase" id="RU003297"/>
    </source>
</evidence>
<evidence type="ECO:0000256" key="7">
    <source>
        <dbReference type="SAM" id="SignalP"/>
    </source>
</evidence>
<keyword evidence="6" id="KW-0249">Electron transport</keyword>
<comment type="catalytic activity">
    <reaction evidence="6">
        <text>a ubiquinone + NADH + 5 H(+)(in) = a ubiquinol + NAD(+) + 4 H(+)(out)</text>
        <dbReference type="Rhea" id="RHEA:29091"/>
        <dbReference type="Rhea" id="RHEA-COMP:9565"/>
        <dbReference type="Rhea" id="RHEA-COMP:9566"/>
        <dbReference type="ChEBI" id="CHEBI:15378"/>
        <dbReference type="ChEBI" id="CHEBI:16389"/>
        <dbReference type="ChEBI" id="CHEBI:17976"/>
        <dbReference type="ChEBI" id="CHEBI:57540"/>
        <dbReference type="ChEBI" id="CHEBI:57945"/>
        <dbReference type="EC" id="7.1.1.2"/>
    </reaction>
</comment>
<comment type="subcellular location">
    <subcellularLocation>
        <location evidence="6">Mitochondrion membrane</location>
        <topology evidence="6">Multi-pass membrane protein</topology>
    </subcellularLocation>
</comment>
<name>D0VPT6_9CHLO</name>
<feature type="transmembrane region" description="Helical" evidence="6">
    <location>
        <begin position="243"/>
        <end position="264"/>
    </location>
</feature>
<dbReference type="GO" id="GO:0015990">
    <property type="term" value="P:electron transport coupled proton transport"/>
    <property type="evidence" value="ECO:0007669"/>
    <property type="project" value="TreeGrafter"/>
</dbReference>
<keyword evidence="3" id="KW-1278">Translocase</keyword>
<evidence type="ECO:0000256" key="1">
    <source>
        <dbReference type="ARBA" id="ARBA00012944"/>
    </source>
</evidence>
<feature type="transmembrane region" description="Helical" evidence="6">
    <location>
        <begin position="382"/>
        <end position="401"/>
    </location>
</feature>
<dbReference type="RefSeq" id="YP_003288795.1">
    <property type="nucleotide sequence ID" value="NC_013472.1"/>
</dbReference>
<dbReference type="AlphaFoldDB" id="D0VPT6"/>
<evidence type="ECO:0000256" key="4">
    <source>
        <dbReference type="ARBA" id="ARBA00023027"/>
    </source>
</evidence>
<keyword evidence="4 6" id="KW-0520">NAD</keyword>
<dbReference type="Pfam" id="PF00361">
    <property type="entry name" value="Proton_antipo_M"/>
    <property type="match status" value="1"/>
</dbReference>
<feature type="transmembrane region" description="Helical" evidence="6">
    <location>
        <begin position="144"/>
        <end position="163"/>
    </location>
</feature>
<evidence type="ECO:0000256" key="5">
    <source>
        <dbReference type="ARBA" id="ARBA00023075"/>
    </source>
</evidence>
<feature type="transmembrane region" description="Helical" evidence="6">
    <location>
        <begin position="217"/>
        <end position="237"/>
    </location>
</feature>
<feature type="transmembrane region" description="Helical" evidence="6">
    <location>
        <begin position="344"/>
        <end position="362"/>
    </location>
</feature>
<feature type="transmembrane region" description="Helical" evidence="6">
    <location>
        <begin position="302"/>
        <end position="324"/>
    </location>
</feature>
<sequence>MIMYLTMLFVQPILLSFAPRSSAKVFSLIASFATLWSSVFMWYSSNGANQIFYQVVSWGSDWSTFGVCYTSLYISLLCAFIFPICIMLTQGYRALLILICIQTAVSLSIVSLHMLAFYALFESSLLLFFVLIGRRKYGSLSAAYNIAVYTFISALGFLLSAFWLNWSFGSVCALIPNDEPNSFVAFGIFILLWVKAPLIPFHLWLPEAHVYAPTAGSVLLAGVLLKISIVGLHVFFLPICSASIVKAFPIILSVCLGSFILSSFSTLKQIDLKKIVAYSSISHMAIVFLASSTNSGLGIQGAVQYCIAHGLISPGLFLLVGILYKNTNTKLVFYLRGLSQQAPVLWSVWVFFVLGNLAFPLFPNFIAEVVCLSALFKNHELYAYAFIFFSFIGTIYSGSVLGRLKGGISSQCVDASRLDVITWSPLVLATVLTGVGYM</sequence>
<keyword evidence="6 9" id="KW-0496">Mitochondrion</keyword>
<evidence type="ECO:0000313" key="9">
    <source>
        <dbReference type="EMBL" id="ACY35566.1"/>
    </source>
</evidence>
<feature type="signal peptide" evidence="7">
    <location>
        <begin position="1"/>
        <end position="23"/>
    </location>
</feature>
<evidence type="ECO:0000259" key="8">
    <source>
        <dbReference type="Pfam" id="PF00361"/>
    </source>
</evidence>
<geneLocation type="mitochondrion" evidence="9"/>
<evidence type="ECO:0000256" key="3">
    <source>
        <dbReference type="ARBA" id="ARBA00022967"/>
    </source>
</evidence>
<dbReference type="EMBL" id="GU108480">
    <property type="protein sequence ID" value="ACY35566.1"/>
    <property type="molecule type" value="Genomic_DNA"/>
</dbReference>
<dbReference type="GO" id="GO:0048039">
    <property type="term" value="F:ubiquinone binding"/>
    <property type="evidence" value="ECO:0007669"/>
    <property type="project" value="TreeGrafter"/>
</dbReference>
<keyword evidence="6" id="KW-0679">Respiratory chain</keyword>
<keyword evidence="5 6" id="KW-0830">Ubiquinone</keyword>
<dbReference type="PRINTS" id="PR01437">
    <property type="entry name" value="NUOXDRDTASE4"/>
</dbReference>
<comment type="similarity">
    <text evidence="6">Belongs to the complex I subunit 4 family.</text>
</comment>
<comment type="function">
    <text evidence="6">Core subunit of the mitochondrial membrane respiratory chain NADH dehydrogenase (Complex I) which catalyzes electron transfer from NADH through the respiratory chain, using ubiquinone as an electron acceptor. Essential for the catalytic activity and assembly of complex I.</text>
</comment>
<dbReference type="PANTHER" id="PTHR43507:SF1">
    <property type="entry name" value="NADH-UBIQUINONE OXIDOREDUCTASE CHAIN 4"/>
    <property type="match status" value="1"/>
</dbReference>
<dbReference type="GO" id="GO:0003954">
    <property type="term" value="F:NADH dehydrogenase activity"/>
    <property type="evidence" value="ECO:0007669"/>
    <property type="project" value="TreeGrafter"/>
</dbReference>
<feature type="transmembrane region" description="Helical" evidence="6">
    <location>
        <begin position="183"/>
        <end position="205"/>
    </location>
</feature>
<keyword evidence="7" id="KW-0732">Signal</keyword>